<gene>
    <name evidence="2" type="ORF">GCM10010393_25400</name>
</gene>
<comment type="caution">
    <text evidence="2">The sequence shown here is derived from an EMBL/GenBank/DDBJ whole genome shotgun (WGS) entry which is preliminary data.</text>
</comment>
<evidence type="ECO:0000256" key="1">
    <source>
        <dbReference type="SAM" id="Phobius"/>
    </source>
</evidence>
<dbReference type="Proteomes" id="UP001499942">
    <property type="component" value="Unassembled WGS sequence"/>
</dbReference>
<proteinExistence type="predicted"/>
<reference evidence="2 3" key="1">
    <citation type="journal article" date="2019" name="Int. J. Syst. Evol. Microbiol.">
        <title>The Global Catalogue of Microorganisms (GCM) 10K type strain sequencing project: providing services to taxonomists for standard genome sequencing and annotation.</title>
        <authorList>
            <consortium name="The Broad Institute Genomics Platform"/>
            <consortium name="The Broad Institute Genome Sequencing Center for Infectious Disease"/>
            <person name="Wu L."/>
            <person name="Ma J."/>
        </authorList>
    </citation>
    <scope>NUCLEOTIDE SEQUENCE [LARGE SCALE GENOMIC DNA]</scope>
    <source>
        <strain evidence="2 3">JCM 5062</strain>
    </source>
</reference>
<sequence>MSSYGFMAFVKERNCAAGYGCGVVSSKQAVAAALMDNVTATVPLVIVALATVVCATAVVGVGVRSAVVNRAGGSRGATTPFPGGLRARATGCGRGVVCCRRVNAWRCDAAVPDARRAATAADGPHAGGATIRRVVSSRGVEV</sequence>
<organism evidence="2 3">
    <name type="scientific">Streptomyces gobitricini</name>
    <dbReference type="NCBI Taxonomy" id="68211"/>
    <lineage>
        <taxon>Bacteria</taxon>
        <taxon>Bacillati</taxon>
        <taxon>Actinomycetota</taxon>
        <taxon>Actinomycetes</taxon>
        <taxon>Kitasatosporales</taxon>
        <taxon>Streptomycetaceae</taxon>
        <taxon>Streptomyces</taxon>
    </lineage>
</organism>
<dbReference type="EMBL" id="BAAASR010000015">
    <property type="protein sequence ID" value="GAA2492446.1"/>
    <property type="molecule type" value="Genomic_DNA"/>
</dbReference>
<accession>A0ABN3LY23</accession>
<feature type="transmembrane region" description="Helical" evidence="1">
    <location>
        <begin position="44"/>
        <end position="67"/>
    </location>
</feature>
<name>A0ABN3LY23_9ACTN</name>
<keyword evidence="3" id="KW-1185">Reference proteome</keyword>
<evidence type="ECO:0000313" key="2">
    <source>
        <dbReference type="EMBL" id="GAA2492446.1"/>
    </source>
</evidence>
<keyword evidence="1" id="KW-0472">Membrane</keyword>
<keyword evidence="1" id="KW-1133">Transmembrane helix</keyword>
<evidence type="ECO:0000313" key="3">
    <source>
        <dbReference type="Proteomes" id="UP001499942"/>
    </source>
</evidence>
<keyword evidence="1" id="KW-0812">Transmembrane</keyword>
<protein>
    <submittedName>
        <fullName evidence="2">Uncharacterized protein</fullName>
    </submittedName>
</protein>